<feature type="domain" description="Carboxymuconolactone decarboxylase-like" evidence="1">
    <location>
        <begin position="12"/>
        <end position="93"/>
    </location>
</feature>
<dbReference type="InterPro" id="IPR029032">
    <property type="entry name" value="AhpD-like"/>
</dbReference>
<evidence type="ECO:0000259" key="1">
    <source>
        <dbReference type="Pfam" id="PF02627"/>
    </source>
</evidence>
<comment type="caution">
    <text evidence="2">The sequence shown here is derived from an EMBL/GenBank/DDBJ whole genome shotgun (WGS) entry which is preliminary data.</text>
</comment>
<dbReference type="SUPFAM" id="SSF69118">
    <property type="entry name" value="AhpD-like"/>
    <property type="match status" value="1"/>
</dbReference>
<dbReference type="RefSeq" id="WP_185131027.1">
    <property type="nucleotide sequence ID" value="NZ_JACJVO010000026.1"/>
</dbReference>
<dbReference type="PANTHER" id="PTHR34846">
    <property type="entry name" value="4-CARBOXYMUCONOLACTONE DECARBOXYLASE FAMILY PROTEIN (AFU_ORTHOLOGUE AFUA_6G11590)"/>
    <property type="match status" value="1"/>
</dbReference>
<dbReference type="InterPro" id="IPR003779">
    <property type="entry name" value="CMD-like"/>
</dbReference>
<dbReference type="GO" id="GO:0051920">
    <property type="term" value="F:peroxiredoxin activity"/>
    <property type="evidence" value="ECO:0007669"/>
    <property type="project" value="InterPro"/>
</dbReference>
<gene>
    <name evidence="2" type="ORF">H7C18_20765</name>
</gene>
<organism evidence="2 3">
    <name type="scientific">Cohnella zeiphila</name>
    <dbReference type="NCBI Taxonomy" id="2761120"/>
    <lineage>
        <taxon>Bacteria</taxon>
        <taxon>Bacillati</taxon>
        <taxon>Bacillota</taxon>
        <taxon>Bacilli</taxon>
        <taxon>Bacillales</taxon>
        <taxon>Paenibacillaceae</taxon>
        <taxon>Cohnella</taxon>
    </lineage>
</organism>
<name>A0A7X0VX97_9BACL</name>
<dbReference type="EMBL" id="JACJVO010000026">
    <property type="protein sequence ID" value="MBB6733360.1"/>
    <property type="molecule type" value="Genomic_DNA"/>
</dbReference>
<reference evidence="2 3" key="1">
    <citation type="submission" date="2020-08" db="EMBL/GenBank/DDBJ databases">
        <title>Cohnella phylogeny.</title>
        <authorList>
            <person name="Dunlap C."/>
        </authorList>
    </citation>
    <scope>NUCLEOTIDE SEQUENCE [LARGE SCALE GENOMIC DNA]</scope>
    <source>
        <strain evidence="2 3">CBP 2801</strain>
    </source>
</reference>
<dbReference type="Gene3D" id="1.20.1290.10">
    <property type="entry name" value="AhpD-like"/>
    <property type="match status" value="1"/>
</dbReference>
<sequence length="146" mass="16570">MQTRMNYRSVNPEAFKAMLALDHFASSRGIEPELYELIKIRASQINGCAFCLDMHTKDMLKMGGSIERAVLVSVWREAPCFNDAEKAALELTECLTRLPEAGVPQEVYDRARKYYDEKEFVDLIMAVNAINSWNRLGVATGMFPDI</sequence>
<dbReference type="Proteomes" id="UP000564644">
    <property type="component" value="Unassembled WGS sequence"/>
</dbReference>
<proteinExistence type="predicted"/>
<dbReference type="Pfam" id="PF02627">
    <property type="entry name" value="CMD"/>
    <property type="match status" value="1"/>
</dbReference>
<keyword evidence="3" id="KW-1185">Reference proteome</keyword>
<evidence type="ECO:0000313" key="3">
    <source>
        <dbReference type="Proteomes" id="UP000564644"/>
    </source>
</evidence>
<dbReference type="NCBIfam" id="TIGR00778">
    <property type="entry name" value="ahpD_dom"/>
    <property type="match status" value="1"/>
</dbReference>
<dbReference type="PANTHER" id="PTHR34846:SF10">
    <property type="entry name" value="CYTOPLASMIC PROTEIN"/>
    <property type="match status" value="1"/>
</dbReference>
<accession>A0A7X0VX97</accession>
<dbReference type="AlphaFoldDB" id="A0A7X0VX97"/>
<protein>
    <submittedName>
        <fullName evidence="2">Carboxymuconolactone decarboxylase family protein</fullName>
    </submittedName>
</protein>
<evidence type="ECO:0000313" key="2">
    <source>
        <dbReference type="EMBL" id="MBB6733360.1"/>
    </source>
</evidence>
<dbReference type="InterPro" id="IPR004675">
    <property type="entry name" value="AhpD_core"/>
</dbReference>